<dbReference type="EMBL" id="BKCJ011159850">
    <property type="protein sequence ID" value="GFC96384.1"/>
    <property type="molecule type" value="Genomic_DNA"/>
</dbReference>
<dbReference type="AlphaFoldDB" id="A0A699SFH3"/>
<organism evidence="1">
    <name type="scientific">Tanacetum cinerariifolium</name>
    <name type="common">Dalmatian daisy</name>
    <name type="synonym">Chrysanthemum cinerariifolium</name>
    <dbReference type="NCBI Taxonomy" id="118510"/>
    <lineage>
        <taxon>Eukaryota</taxon>
        <taxon>Viridiplantae</taxon>
        <taxon>Streptophyta</taxon>
        <taxon>Embryophyta</taxon>
        <taxon>Tracheophyta</taxon>
        <taxon>Spermatophyta</taxon>
        <taxon>Magnoliopsida</taxon>
        <taxon>eudicotyledons</taxon>
        <taxon>Gunneridae</taxon>
        <taxon>Pentapetalae</taxon>
        <taxon>asterids</taxon>
        <taxon>campanulids</taxon>
        <taxon>Asterales</taxon>
        <taxon>Asteraceae</taxon>
        <taxon>Asteroideae</taxon>
        <taxon>Anthemideae</taxon>
        <taxon>Anthemidinae</taxon>
        <taxon>Tanacetum</taxon>
    </lineage>
</organism>
<feature type="non-terminal residue" evidence="1">
    <location>
        <position position="1"/>
    </location>
</feature>
<proteinExistence type="predicted"/>
<gene>
    <name evidence="1" type="ORF">Tci_868354</name>
</gene>
<evidence type="ECO:0000313" key="1">
    <source>
        <dbReference type="EMBL" id="GFC96384.1"/>
    </source>
</evidence>
<protein>
    <submittedName>
        <fullName evidence="1">Uncharacterized protein</fullName>
    </submittedName>
</protein>
<name>A0A699SFH3_TANCI</name>
<sequence length="64" mass="7276">ALTSADVGATSLELSNRILPRGDGWRVIIVSEVLCRWRLDEWDDDTSSEVLLQQYKVQMVQKKG</sequence>
<reference evidence="1" key="1">
    <citation type="journal article" date="2019" name="Sci. Rep.">
        <title>Draft genome of Tanacetum cinerariifolium, the natural source of mosquito coil.</title>
        <authorList>
            <person name="Yamashiro T."/>
            <person name="Shiraishi A."/>
            <person name="Satake H."/>
            <person name="Nakayama K."/>
        </authorList>
    </citation>
    <scope>NUCLEOTIDE SEQUENCE</scope>
</reference>
<comment type="caution">
    <text evidence="1">The sequence shown here is derived from an EMBL/GenBank/DDBJ whole genome shotgun (WGS) entry which is preliminary data.</text>
</comment>
<accession>A0A699SFH3</accession>